<feature type="transmembrane region" description="Helical" evidence="5">
    <location>
        <begin position="465"/>
        <end position="485"/>
    </location>
</feature>
<evidence type="ECO:0000256" key="2">
    <source>
        <dbReference type="ARBA" id="ARBA00022692"/>
    </source>
</evidence>
<comment type="caution">
    <text evidence="6">The sequence shown here is derived from an EMBL/GenBank/DDBJ whole genome shotgun (WGS) entry which is preliminary data.</text>
</comment>
<reference evidence="6 7" key="1">
    <citation type="journal article" date="2021" name="Environ. Microbiol.">
        <title>Gene family expansions and transcriptome signatures uncover fungal adaptations to wood decay.</title>
        <authorList>
            <person name="Hage H."/>
            <person name="Miyauchi S."/>
            <person name="Viragh M."/>
            <person name="Drula E."/>
            <person name="Min B."/>
            <person name="Chaduli D."/>
            <person name="Navarro D."/>
            <person name="Favel A."/>
            <person name="Norest M."/>
            <person name="Lesage-Meessen L."/>
            <person name="Balint B."/>
            <person name="Merenyi Z."/>
            <person name="de Eugenio L."/>
            <person name="Morin E."/>
            <person name="Martinez A.T."/>
            <person name="Baldrian P."/>
            <person name="Stursova M."/>
            <person name="Martinez M.J."/>
            <person name="Novotny C."/>
            <person name="Magnuson J.K."/>
            <person name="Spatafora J.W."/>
            <person name="Maurice S."/>
            <person name="Pangilinan J."/>
            <person name="Andreopoulos W."/>
            <person name="LaButti K."/>
            <person name="Hundley H."/>
            <person name="Na H."/>
            <person name="Kuo A."/>
            <person name="Barry K."/>
            <person name="Lipzen A."/>
            <person name="Henrissat B."/>
            <person name="Riley R."/>
            <person name="Ahrendt S."/>
            <person name="Nagy L.G."/>
            <person name="Grigoriev I.V."/>
            <person name="Martin F."/>
            <person name="Rosso M.N."/>
        </authorList>
    </citation>
    <scope>NUCLEOTIDE SEQUENCE [LARGE SCALE GENOMIC DNA]</scope>
    <source>
        <strain evidence="6 7">CIRM-BRFM 1785</strain>
    </source>
</reference>
<dbReference type="EMBL" id="JADCUA010000002">
    <property type="protein sequence ID" value="KAH9842690.1"/>
    <property type="molecule type" value="Genomic_DNA"/>
</dbReference>
<evidence type="ECO:0000256" key="4">
    <source>
        <dbReference type="ARBA" id="ARBA00023136"/>
    </source>
</evidence>
<name>A0ABQ8KUD7_9APHY</name>
<feature type="transmembrane region" description="Helical" evidence="5">
    <location>
        <begin position="190"/>
        <end position="209"/>
    </location>
</feature>
<feature type="transmembrane region" description="Helical" evidence="5">
    <location>
        <begin position="388"/>
        <end position="411"/>
    </location>
</feature>
<feature type="transmembrane region" description="Helical" evidence="5">
    <location>
        <begin position="57"/>
        <end position="77"/>
    </location>
</feature>
<evidence type="ECO:0000256" key="3">
    <source>
        <dbReference type="ARBA" id="ARBA00022989"/>
    </source>
</evidence>
<evidence type="ECO:0000256" key="1">
    <source>
        <dbReference type="ARBA" id="ARBA00004141"/>
    </source>
</evidence>
<protein>
    <submittedName>
        <fullName evidence="6">MFS general substrate transporter</fullName>
    </submittedName>
</protein>
<sequence length="492" mass="52819">MRDGSSPRAKSYDKLRLTLISCSIAANAICAGGIYTFPLISPALVARMHLTQPQLSTIILAAMVGQYATAVPVGKVLDRYGPRVCSLIASIIFAFGYGMFARQLALTPEGTSVASSPAVPKLAVYFGSLGIALIFSYLSMLFAATRTFPQFMGFASGTSLAIFGLSPLFLSWVATEFFTPPDGVLDVTRFFTFLAILTGVVNFLGALILPGPAAAEFPIARTSEDTARERDPDDDAEAYEETSLLTSSLQSLTGLDALCAEQPEHLSAIELLKNPNFWLFSSSISLVVGAAEMIKSYIGMIVLSLPSASHTGNISFQVQLIAASDTLTRLLLGPFADIISPVPTYSANGVWAFPRKPYVTRMIFMAGAALLFAIVLLWPIVGVRSQEALWPLSLATGIVNGAIFTTLPSILSSIWGAPNQGRNFGFVSYTCFFGTTAFSYLYAFVADSHTAPGEGACHGIQCWQTTFWLGSAASLLATCFAIVLWRKWRSRV</sequence>
<keyword evidence="2 5" id="KW-0812">Transmembrane</keyword>
<dbReference type="PANTHER" id="PTHR21576:SF158">
    <property type="entry name" value="RIBOSOMAL RNA-PROCESSING PROTEIN 12-LIKE CONSERVED DOMAIN-CONTAINING PROTEIN"/>
    <property type="match status" value="1"/>
</dbReference>
<dbReference type="GeneID" id="71997803"/>
<gene>
    <name evidence="6" type="ORF">C8Q71DRAFT_215747</name>
</gene>
<feature type="transmembrane region" description="Helical" evidence="5">
    <location>
        <begin position="423"/>
        <end position="445"/>
    </location>
</feature>
<dbReference type="SUPFAM" id="SSF103473">
    <property type="entry name" value="MFS general substrate transporter"/>
    <property type="match status" value="1"/>
</dbReference>
<keyword evidence="4 5" id="KW-0472">Membrane</keyword>
<dbReference type="Pfam" id="PF07690">
    <property type="entry name" value="MFS_1"/>
    <property type="match status" value="1"/>
</dbReference>
<keyword evidence="3 5" id="KW-1133">Transmembrane helix</keyword>
<dbReference type="InterPro" id="IPR036259">
    <property type="entry name" value="MFS_trans_sf"/>
</dbReference>
<dbReference type="PANTHER" id="PTHR21576">
    <property type="entry name" value="UNCHARACTERIZED NODULIN-LIKE PROTEIN"/>
    <property type="match status" value="1"/>
</dbReference>
<organism evidence="6 7">
    <name type="scientific">Rhodofomes roseus</name>
    <dbReference type="NCBI Taxonomy" id="34475"/>
    <lineage>
        <taxon>Eukaryota</taxon>
        <taxon>Fungi</taxon>
        <taxon>Dikarya</taxon>
        <taxon>Basidiomycota</taxon>
        <taxon>Agaricomycotina</taxon>
        <taxon>Agaricomycetes</taxon>
        <taxon>Polyporales</taxon>
        <taxon>Rhodofomes</taxon>
    </lineage>
</organism>
<keyword evidence="7" id="KW-1185">Reference proteome</keyword>
<dbReference type="Gene3D" id="1.20.1250.20">
    <property type="entry name" value="MFS general substrate transporter like domains"/>
    <property type="match status" value="2"/>
</dbReference>
<feature type="transmembrane region" description="Helical" evidence="5">
    <location>
        <begin position="84"/>
        <end position="102"/>
    </location>
</feature>
<dbReference type="InterPro" id="IPR011701">
    <property type="entry name" value="MFS"/>
</dbReference>
<feature type="transmembrane region" description="Helical" evidence="5">
    <location>
        <begin position="122"/>
        <end position="144"/>
    </location>
</feature>
<comment type="subcellular location">
    <subcellularLocation>
        <location evidence="1">Membrane</location>
        <topology evidence="1">Multi-pass membrane protein</topology>
    </subcellularLocation>
</comment>
<proteinExistence type="predicted"/>
<feature type="transmembrane region" description="Helical" evidence="5">
    <location>
        <begin position="15"/>
        <end position="37"/>
    </location>
</feature>
<dbReference type="RefSeq" id="XP_047783737.1">
    <property type="nucleotide sequence ID" value="XM_047917071.1"/>
</dbReference>
<dbReference type="Proteomes" id="UP000814176">
    <property type="component" value="Unassembled WGS sequence"/>
</dbReference>
<evidence type="ECO:0000313" key="7">
    <source>
        <dbReference type="Proteomes" id="UP000814176"/>
    </source>
</evidence>
<evidence type="ECO:0000256" key="5">
    <source>
        <dbReference type="SAM" id="Phobius"/>
    </source>
</evidence>
<feature type="transmembrane region" description="Helical" evidence="5">
    <location>
        <begin position="151"/>
        <end position="170"/>
    </location>
</feature>
<feature type="transmembrane region" description="Helical" evidence="5">
    <location>
        <begin position="362"/>
        <end position="382"/>
    </location>
</feature>
<evidence type="ECO:0000313" key="6">
    <source>
        <dbReference type="EMBL" id="KAH9842690.1"/>
    </source>
</evidence>
<accession>A0ABQ8KUD7</accession>